<dbReference type="InterPro" id="IPR016147">
    <property type="entry name" value="Pili_assmbl_chaperone_N"/>
</dbReference>
<keyword evidence="3" id="KW-0732">Signal</keyword>
<name>B6XH44_9GAMM</name>
<comment type="subcellular location">
    <subcellularLocation>
        <location evidence="1">Periplasm</location>
    </subcellularLocation>
</comment>
<comment type="caution">
    <text evidence="8">The sequence shown here is derived from an EMBL/GenBank/DDBJ whole genome shotgun (WGS) entry which is preliminary data.</text>
</comment>
<dbReference type="PRINTS" id="PR00969">
    <property type="entry name" value="CHAPERONPILI"/>
</dbReference>
<accession>B6XH44</accession>
<dbReference type="InterPro" id="IPR050643">
    <property type="entry name" value="Periplasmic_pilus_chap"/>
</dbReference>
<keyword evidence="5" id="KW-0143">Chaperone</keyword>
<proteinExistence type="inferred from homology"/>
<dbReference type="Pfam" id="PF00345">
    <property type="entry name" value="PapD_N"/>
    <property type="match status" value="1"/>
</dbReference>
<dbReference type="Gene3D" id="2.60.40.10">
    <property type="entry name" value="Immunoglobulins"/>
    <property type="match status" value="2"/>
</dbReference>
<dbReference type="Proteomes" id="UP000003729">
    <property type="component" value="Unassembled WGS sequence"/>
</dbReference>
<evidence type="ECO:0000259" key="6">
    <source>
        <dbReference type="Pfam" id="PF00345"/>
    </source>
</evidence>
<evidence type="ECO:0000256" key="3">
    <source>
        <dbReference type="ARBA" id="ARBA00022729"/>
    </source>
</evidence>
<dbReference type="PANTHER" id="PTHR30251">
    <property type="entry name" value="PILUS ASSEMBLY CHAPERONE"/>
    <property type="match status" value="1"/>
</dbReference>
<reference evidence="8 9" key="1">
    <citation type="submission" date="2008-10" db="EMBL/GenBank/DDBJ databases">
        <title>Draft genome sequence of Providencia alcalifaciens (DSM 30120).</title>
        <authorList>
            <person name="Sudarsanam P."/>
            <person name="Ley R."/>
            <person name="Guruge J."/>
            <person name="Turnbaugh P.J."/>
            <person name="Mahowald M."/>
            <person name="Liep D."/>
            <person name="Gordon J."/>
        </authorList>
    </citation>
    <scope>NUCLEOTIDE SEQUENCE [LARGE SCALE GENOMIC DNA]</scope>
    <source>
        <strain evidence="8 9">DSM 30120</strain>
    </source>
</reference>
<evidence type="ECO:0000259" key="7">
    <source>
        <dbReference type="Pfam" id="PF02753"/>
    </source>
</evidence>
<reference evidence="8 9" key="2">
    <citation type="submission" date="2008-10" db="EMBL/GenBank/DDBJ databases">
        <authorList>
            <person name="Fulton L."/>
            <person name="Clifton S."/>
            <person name="Fulton B."/>
            <person name="Xu J."/>
            <person name="Minx P."/>
            <person name="Pepin K.H."/>
            <person name="Johnson M."/>
            <person name="Bhonagiri V."/>
            <person name="Nash W.E."/>
            <person name="Mardis E.R."/>
            <person name="Wilson R.K."/>
        </authorList>
    </citation>
    <scope>NUCLEOTIDE SEQUENCE [LARGE SCALE GENOMIC DNA]</scope>
    <source>
        <strain evidence="8 9">DSM 30120</strain>
    </source>
</reference>
<comment type="similarity">
    <text evidence="2">Belongs to the periplasmic pilus chaperone family.</text>
</comment>
<dbReference type="PANTHER" id="PTHR30251:SF2">
    <property type="entry name" value="FIMBRIAL CHAPERONE YADV-RELATED"/>
    <property type="match status" value="1"/>
</dbReference>
<evidence type="ECO:0000313" key="9">
    <source>
        <dbReference type="Proteomes" id="UP000003729"/>
    </source>
</evidence>
<evidence type="ECO:0008006" key="10">
    <source>
        <dbReference type="Google" id="ProtNLM"/>
    </source>
</evidence>
<keyword evidence="4" id="KW-0574">Periplasm</keyword>
<dbReference type="InterPro" id="IPR008962">
    <property type="entry name" value="PapD-like_sf"/>
</dbReference>
<dbReference type="InterPro" id="IPR016148">
    <property type="entry name" value="Pili_assmbl_chaperone_C"/>
</dbReference>
<dbReference type="InterPro" id="IPR001829">
    <property type="entry name" value="Pili_assmbl_chaperone_bac"/>
</dbReference>
<dbReference type="GO" id="GO:0030288">
    <property type="term" value="C:outer membrane-bounded periplasmic space"/>
    <property type="evidence" value="ECO:0007669"/>
    <property type="project" value="InterPro"/>
</dbReference>
<dbReference type="EMBL" id="ABXW01000052">
    <property type="protein sequence ID" value="EEB45237.1"/>
    <property type="molecule type" value="Genomic_DNA"/>
</dbReference>
<dbReference type="GO" id="GO:0071555">
    <property type="term" value="P:cell wall organization"/>
    <property type="evidence" value="ECO:0007669"/>
    <property type="project" value="InterPro"/>
</dbReference>
<feature type="domain" description="Pili assembly chaperone C-terminal" evidence="7">
    <location>
        <begin position="158"/>
        <end position="215"/>
    </location>
</feature>
<organism evidence="8 9">
    <name type="scientific">Providencia alcalifaciens DSM 30120</name>
    <dbReference type="NCBI Taxonomy" id="520999"/>
    <lineage>
        <taxon>Bacteria</taxon>
        <taxon>Pseudomonadati</taxon>
        <taxon>Pseudomonadota</taxon>
        <taxon>Gammaproteobacteria</taxon>
        <taxon>Enterobacterales</taxon>
        <taxon>Morganellaceae</taxon>
        <taxon>Providencia</taxon>
    </lineage>
</organism>
<evidence type="ECO:0000256" key="1">
    <source>
        <dbReference type="ARBA" id="ARBA00004418"/>
    </source>
</evidence>
<dbReference type="AlphaFoldDB" id="B6XH44"/>
<dbReference type="SUPFAM" id="SSF49584">
    <property type="entry name" value="Periplasmic chaperone C-domain"/>
    <property type="match status" value="1"/>
</dbReference>
<dbReference type="Pfam" id="PF02753">
    <property type="entry name" value="PapD_C"/>
    <property type="match status" value="1"/>
</dbReference>
<dbReference type="SUPFAM" id="SSF49354">
    <property type="entry name" value="PapD-like"/>
    <property type="match status" value="1"/>
</dbReference>
<evidence type="ECO:0000256" key="5">
    <source>
        <dbReference type="ARBA" id="ARBA00023186"/>
    </source>
</evidence>
<protein>
    <recommendedName>
        <fullName evidence="10">Gram-negative pili assembly chaperone domain protein</fullName>
    </recommendedName>
</protein>
<dbReference type="RefSeq" id="WP_006659617.1">
    <property type="nucleotide sequence ID" value="NZ_ABXW01000052.1"/>
</dbReference>
<sequence>MRTILSCFILLFFIINISHAGVIIGGTRVIYNEGIKDATINLNNPDDIPYLVQSWVDTSESKPQEIFSITPPLFKLNGESNNTLRIFLTDNTLSNNKESLFWLNIKTIPAVKHKENSLQLAFRTKMKLIYRPTKLKEANFNELQKKIIWSKSGSQLTVKNPTPYYINFQQVIFNDEQVNDVSYVAPFSSNSFTVNSSPNHGIVQWELINDFGATTERTQKKI</sequence>
<dbReference type="eggNOG" id="COG3121">
    <property type="taxonomic scope" value="Bacteria"/>
</dbReference>
<dbReference type="GeneID" id="57291568"/>
<evidence type="ECO:0000256" key="4">
    <source>
        <dbReference type="ARBA" id="ARBA00022764"/>
    </source>
</evidence>
<dbReference type="InterPro" id="IPR013783">
    <property type="entry name" value="Ig-like_fold"/>
</dbReference>
<feature type="domain" description="Pili assembly chaperone N-terminal" evidence="6">
    <location>
        <begin position="21"/>
        <end position="135"/>
    </location>
</feature>
<dbReference type="InterPro" id="IPR036316">
    <property type="entry name" value="Pili_assmbl_chap_C_dom_sf"/>
</dbReference>
<gene>
    <name evidence="8" type="ORF">PROVALCAL_02682</name>
</gene>
<evidence type="ECO:0000313" key="8">
    <source>
        <dbReference type="EMBL" id="EEB45237.1"/>
    </source>
</evidence>
<evidence type="ECO:0000256" key="2">
    <source>
        <dbReference type="ARBA" id="ARBA00007399"/>
    </source>
</evidence>